<dbReference type="EMBL" id="JBHSWU010000805">
    <property type="protein sequence ID" value="MFC6725967.1"/>
    <property type="molecule type" value="Genomic_DNA"/>
</dbReference>
<proteinExistence type="predicted"/>
<evidence type="ECO:0000313" key="2">
    <source>
        <dbReference type="EMBL" id="MFC6725967.1"/>
    </source>
</evidence>
<evidence type="ECO:0000313" key="3">
    <source>
        <dbReference type="Proteomes" id="UP001596328"/>
    </source>
</evidence>
<dbReference type="Proteomes" id="UP001596328">
    <property type="component" value="Unassembled WGS sequence"/>
</dbReference>
<feature type="transmembrane region" description="Helical" evidence="1">
    <location>
        <begin position="83"/>
        <end position="101"/>
    </location>
</feature>
<protein>
    <submittedName>
        <fullName evidence="2">Fused MFS/spermidine synthase</fullName>
    </submittedName>
</protein>
<dbReference type="AlphaFoldDB" id="A0ABD5S3Y5"/>
<sequence length="125" mass="13171">MSTSRGRPSWRPTDPEVAVFVSGVASMGLEILAGRIVAPQFGSSIYTWGSIIGVFLAALSLGYYQGGERASSHATQRRVNRLLLATAAYVAVLIFLGDVLLRSAAAFPLPSRFAALPAVPPAARP</sequence>
<reference evidence="2 3" key="1">
    <citation type="journal article" date="2019" name="Int. J. Syst. Evol. Microbiol.">
        <title>The Global Catalogue of Microorganisms (GCM) 10K type strain sequencing project: providing services to taxonomists for standard genome sequencing and annotation.</title>
        <authorList>
            <consortium name="The Broad Institute Genomics Platform"/>
            <consortium name="The Broad Institute Genome Sequencing Center for Infectious Disease"/>
            <person name="Wu L."/>
            <person name="Ma J."/>
        </authorList>
    </citation>
    <scope>NUCLEOTIDE SEQUENCE [LARGE SCALE GENOMIC DNA]</scope>
    <source>
        <strain evidence="2 3">NBRC 111368</strain>
    </source>
</reference>
<name>A0ABD5S3Y5_9EURY</name>
<comment type="caution">
    <text evidence="2">The sequence shown here is derived from an EMBL/GenBank/DDBJ whole genome shotgun (WGS) entry which is preliminary data.</text>
</comment>
<feature type="transmembrane region" description="Helical" evidence="1">
    <location>
        <begin position="45"/>
        <end position="63"/>
    </location>
</feature>
<dbReference type="NCBIfam" id="NF037959">
    <property type="entry name" value="MFS_SpdSyn"/>
    <property type="match status" value="1"/>
</dbReference>
<organism evidence="2 3">
    <name type="scientific">Halobium palmae</name>
    <dbReference type="NCBI Taxonomy" id="1776492"/>
    <lineage>
        <taxon>Archaea</taxon>
        <taxon>Methanobacteriati</taxon>
        <taxon>Methanobacteriota</taxon>
        <taxon>Stenosarchaea group</taxon>
        <taxon>Halobacteria</taxon>
        <taxon>Halobacteriales</taxon>
        <taxon>Haloferacaceae</taxon>
        <taxon>Halobium</taxon>
    </lineage>
</organism>
<keyword evidence="1" id="KW-0812">Transmembrane</keyword>
<accession>A0ABD5S3Y5</accession>
<feature type="transmembrane region" description="Helical" evidence="1">
    <location>
        <begin position="17"/>
        <end position="38"/>
    </location>
</feature>
<keyword evidence="1" id="KW-0472">Membrane</keyword>
<keyword evidence="3" id="KW-1185">Reference proteome</keyword>
<gene>
    <name evidence="2" type="ORF">ACFQE1_16665</name>
</gene>
<evidence type="ECO:0000256" key="1">
    <source>
        <dbReference type="SAM" id="Phobius"/>
    </source>
</evidence>
<keyword evidence="1" id="KW-1133">Transmembrane helix</keyword>
<feature type="non-terminal residue" evidence="2">
    <location>
        <position position="125"/>
    </location>
</feature>